<dbReference type="AlphaFoldDB" id="A0A9W9NNP8"/>
<dbReference type="PANTHER" id="PTHR10584:SF166">
    <property type="entry name" value="RIBOKINASE"/>
    <property type="match status" value="1"/>
</dbReference>
<feature type="binding site" evidence="12">
    <location>
        <begin position="266"/>
        <end position="271"/>
    </location>
    <ligand>
        <name>ATP</name>
        <dbReference type="ChEBI" id="CHEBI:30616"/>
    </ligand>
</feature>
<feature type="binding site" evidence="12">
    <location>
        <begin position="310"/>
        <end position="311"/>
    </location>
    <ligand>
        <name>ATP</name>
        <dbReference type="ChEBI" id="CHEBI:30616"/>
    </ligand>
</feature>
<feature type="binding site" evidence="12">
    <location>
        <position position="311"/>
    </location>
    <ligand>
        <name>substrate</name>
    </ligand>
</feature>
<dbReference type="EMBL" id="JAPQKS010000006">
    <property type="protein sequence ID" value="KAJ5223357.1"/>
    <property type="molecule type" value="Genomic_DNA"/>
</dbReference>
<dbReference type="InterPro" id="IPR002139">
    <property type="entry name" value="Ribo/fructo_kinase"/>
</dbReference>
<feature type="binding site" evidence="12">
    <location>
        <position position="305"/>
    </location>
    <ligand>
        <name>K(+)</name>
        <dbReference type="ChEBI" id="CHEBI:29103"/>
    </ligand>
</feature>
<comment type="subunit">
    <text evidence="12">Homodimer.</text>
</comment>
<comment type="similarity">
    <text evidence="1">Belongs to the carbohydrate kinase pfkB family.</text>
</comment>
<keyword evidence="12" id="KW-0539">Nucleus</keyword>
<dbReference type="GO" id="GO:0019303">
    <property type="term" value="P:D-ribose catabolic process"/>
    <property type="evidence" value="ECO:0007669"/>
    <property type="project" value="UniProtKB-UniRule"/>
</dbReference>
<evidence type="ECO:0000256" key="11">
    <source>
        <dbReference type="ARBA" id="ARBA00023277"/>
    </source>
</evidence>
<feature type="binding site" evidence="12">
    <location>
        <position position="307"/>
    </location>
    <ligand>
        <name>K(+)</name>
        <dbReference type="ChEBI" id="CHEBI:29103"/>
    </ligand>
</feature>
<evidence type="ECO:0000256" key="6">
    <source>
        <dbReference type="ARBA" id="ARBA00022741"/>
    </source>
</evidence>
<dbReference type="Proteomes" id="UP001150941">
    <property type="component" value="Unassembled WGS sequence"/>
</dbReference>
<keyword evidence="6 12" id="KW-0547">Nucleotide-binding</keyword>
<dbReference type="InterPro" id="IPR002173">
    <property type="entry name" value="Carboh/pur_kinase_PfkB_CS"/>
</dbReference>
<evidence type="ECO:0000256" key="10">
    <source>
        <dbReference type="ARBA" id="ARBA00022958"/>
    </source>
</evidence>
<feature type="binding site" evidence="12">
    <location>
        <position position="370"/>
    </location>
    <ligand>
        <name>K(+)</name>
        <dbReference type="ChEBI" id="CHEBI:29103"/>
    </ligand>
</feature>
<comment type="catalytic activity">
    <reaction evidence="12">
        <text>D-ribose + ATP = D-ribose 5-phosphate + ADP + H(+)</text>
        <dbReference type="Rhea" id="RHEA:13697"/>
        <dbReference type="ChEBI" id="CHEBI:15378"/>
        <dbReference type="ChEBI" id="CHEBI:30616"/>
        <dbReference type="ChEBI" id="CHEBI:47013"/>
        <dbReference type="ChEBI" id="CHEBI:78346"/>
        <dbReference type="ChEBI" id="CHEBI:456216"/>
        <dbReference type="EC" id="2.7.1.15"/>
    </reaction>
</comment>
<dbReference type="Pfam" id="PF00294">
    <property type="entry name" value="PfkB"/>
    <property type="match status" value="1"/>
</dbReference>
<feature type="binding site" evidence="12">
    <location>
        <begin position="12"/>
        <end position="14"/>
    </location>
    <ligand>
        <name>substrate</name>
    </ligand>
</feature>
<evidence type="ECO:0000259" key="13">
    <source>
        <dbReference type="Pfam" id="PF00294"/>
    </source>
</evidence>
<name>A0A9W9NNP8_9EURO</name>
<keyword evidence="4 12" id="KW-0808">Transferase</keyword>
<dbReference type="GO" id="GO:0004747">
    <property type="term" value="F:ribokinase activity"/>
    <property type="evidence" value="ECO:0007669"/>
    <property type="project" value="UniProtKB-UniRule"/>
</dbReference>
<evidence type="ECO:0000256" key="4">
    <source>
        <dbReference type="ARBA" id="ARBA00022679"/>
    </source>
</evidence>
<feature type="binding site" evidence="12">
    <location>
        <position position="161"/>
    </location>
    <ligand>
        <name>substrate</name>
    </ligand>
</feature>
<protein>
    <recommendedName>
        <fullName evidence="3 12">Ribokinase</fullName>
        <shortName evidence="12">RK</shortName>
        <ecNumber evidence="2 12">2.7.1.15</ecNumber>
    </recommendedName>
</protein>
<dbReference type="InterPro" id="IPR029056">
    <property type="entry name" value="Ribokinase-like"/>
</dbReference>
<evidence type="ECO:0000313" key="14">
    <source>
        <dbReference type="EMBL" id="KAJ5223357.1"/>
    </source>
</evidence>
<gene>
    <name evidence="14" type="ORF">N7468_007899</name>
</gene>
<evidence type="ECO:0000256" key="5">
    <source>
        <dbReference type="ARBA" id="ARBA00022723"/>
    </source>
</evidence>
<evidence type="ECO:0000256" key="1">
    <source>
        <dbReference type="ARBA" id="ARBA00005380"/>
    </source>
</evidence>
<dbReference type="GO" id="GO:0005737">
    <property type="term" value="C:cytoplasm"/>
    <property type="evidence" value="ECO:0007669"/>
    <property type="project" value="UniProtKB-SubCell"/>
</dbReference>
<dbReference type="GO" id="GO:0005634">
    <property type="term" value="C:nucleus"/>
    <property type="evidence" value="ECO:0007669"/>
    <property type="project" value="UniProtKB-SubCell"/>
</dbReference>
<keyword evidence="11 12" id="KW-0119">Carbohydrate metabolism</keyword>
<comment type="caution">
    <text evidence="12">Lacks conserved residue(s) required for the propagation of feature annotation.</text>
</comment>
<reference evidence="14" key="2">
    <citation type="journal article" date="2023" name="IMA Fungus">
        <title>Comparative genomic study of the Penicillium genus elucidates a diverse pangenome and 15 lateral gene transfer events.</title>
        <authorList>
            <person name="Petersen C."/>
            <person name="Sorensen T."/>
            <person name="Nielsen M.R."/>
            <person name="Sondergaard T.E."/>
            <person name="Sorensen J.L."/>
            <person name="Fitzpatrick D.A."/>
            <person name="Frisvad J.C."/>
            <person name="Nielsen K.L."/>
        </authorList>
    </citation>
    <scope>NUCLEOTIDE SEQUENCE</scope>
    <source>
        <strain evidence="14">IBT 19713</strain>
    </source>
</reference>
<dbReference type="PRINTS" id="PR00990">
    <property type="entry name" value="RIBOKINASE"/>
</dbReference>
<comment type="similarity">
    <text evidence="12">Belongs to the carbohydrate kinase PfkB family. Ribokinase subfamily.</text>
</comment>
<dbReference type="InterPro" id="IPR011611">
    <property type="entry name" value="PfkB_dom"/>
</dbReference>
<proteinExistence type="inferred from homology"/>
<comment type="activity regulation">
    <text evidence="12">Activated by a monovalent cation that binds near, but not in, the active site. The most likely occupant of the site in vivo is potassium. Ion binding induces a conformational change that may alter substrate affinity.</text>
</comment>
<dbReference type="PANTHER" id="PTHR10584">
    <property type="entry name" value="SUGAR KINASE"/>
    <property type="match status" value="1"/>
</dbReference>
<dbReference type="InterPro" id="IPR011877">
    <property type="entry name" value="Ribokinase"/>
</dbReference>
<feature type="binding site" evidence="12">
    <location>
        <begin position="40"/>
        <end position="44"/>
    </location>
    <ligand>
        <name>substrate</name>
    </ligand>
</feature>
<comment type="cofactor">
    <cofactor evidence="12">
        <name>Mg(2+)</name>
        <dbReference type="ChEBI" id="CHEBI:18420"/>
    </cofactor>
    <text evidence="12">Requires a divalent cation, most likely magnesium in vivo, as an electrophilic catalyst to aid phosphoryl group transfer. It is the chelate of the metal and the nucleotide that is the actual substrate.</text>
</comment>
<sequence length="381" mass="39996">MAPLVRVIGSLNADMVSVTPRVPGPGETITSTSFFTSAGGKGANQAVACGRMSRSQPTSEGFNDKSDVQVEMVGAVGALGGHFNALLKPSLEKSGVDTSRVRILEDQYTGVAVIVVDSSAGGENRIMFNPGANYTGMQPTAEVLGSALAAPVPDVIVMQGEIPTETTIGVLREISKAKKASRAAGKRGISSGPDVMLNPAPAPPGGLPEDVYEAVDHLVLNETEAELMSPPEEQLLRVVPDAAGLDSKEQVARYFHKLGVSYVLITLGAKGVWYSATDGGSSGPSDGVKRFTNEVPAAPASRVLDTTAAGDTFVGAYAVTVARWREQRRLDGKAGDDITDVEKPQRYKAFMDDAMRTAAKASARTVERQGAMDSIPFENEV</sequence>
<keyword evidence="10 12" id="KW-0630">Potassium</keyword>
<feature type="binding site" evidence="12">
    <location>
        <position position="221"/>
    </location>
    <ligand>
        <name>ATP</name>
        <dbReference type="ChEBI" id="CHEBI:30616"/>
    </ligand>
</feature>
<keyword evidence="7 12" id="KW-0418">Kinase</keyword>
<dbReference type="PROSITE" id="PS00584">
    <property type="entry name" value="PFKB_KINASES_2"/>
    <property type="match status" value="1"/>
</dbReference>
<reference evidence="14" key="1">
    <citation type="submission" date="2022-11" db="EMBL/GenBank/DDBJ databases">
        <authorList>
            <person name="Petersen C."/>
        </authorList>
    </citation>
    <scope>NUCLEOTIDE SEQUENCE</scope>
    <source>
        <strain evidence="14">IBT 19713</strain>
    </source>
</reference>
<accession>A0A9W9NNP8</accession>
<dbReference type="FunFam" id="3.40.1190.20:FF:000045">
    <property type="entry name" value="Ribokinase"/>
    <property type="match status" value="1"/>
</dbReference>
<dbReference type="Gene3D" id="3.40.1190.20">
    <property type="match status" value="1"/>
</dbReference>
<dbReference type="RefSeq" id="XP_058327540.1">
    <property type="nucleotide sequence ID" value="XM_058477195.1"/>
</dbReference>
<evidence type="ECO:0000256" key="12">
    <source>
        <dbReference type="HAMAP-Rule" id="MF_03215"/>
    </source>
</evidence>
<keyword evidence="9 12" id="KW-0460">Magnesium</keyword>
<dbReference type="OrthoDB" id="415590at2759"/>
<feature type="domain" description="Carbohydrate kinase PfkB" evidence="13">
    <location>
        <begin position="5"/>
        <end position="376"/>
    </location>
</feature>
<evidence type="ECO:0000256" key="2">
    <source>
        <dbReference type="ARBA" id="ARBA00012035"/>
    </source>
</evidence>
<keyword evidence="12" id="KW-0963">Cytoplasm</keyword>
<dbReference type="SUPFAM" id="SSF53613">
    <property type="entry name" value="Ribokinase-like"/>
    <property type="match status" value="1"/>
</dbReference>
<dbReference type="GO" id="GO:0046872">
    <property type="term" value="F:metal ion binding"/>
    <property type="evidence" value="ECO:0007669"/>
    <property type="project" value="UniProtKB-KW"/>
</dbReference>
<evidence type="ECO:0000256" key="8">
    <source>
        <dbReference type="ARBA" id="ARBA00022840"/>
    </source>
</evidence>
<organism evidence="14 15">
    <name type="scientific">Penicillium chermesinum</name>
    <dbReference type="NCBI Taxonomy" id="63820"/>
    <lineage>
        <taxon>Eukaryota</taxon>
        <taxon>Fungi</taxon>
        <taxon>Dikarya</taxon>
        <taxon>Ascomycota</taxon>
        <taxon>Pezizomycotina</taxon>
        <taxon>Eurotiomycetes</taxon>
        <taxon>Eurotiomycetidae</taxon>
        <taxon>Eurotiales</taxon>
        <taxon>Aspergillaceae</taxon>
        <taxon>Penicillium</taxon>
    </lineage>
</organism>
<dbReference type="EC" id="2.7.1.15" evidence="2 12"/>
<feature type="binding site" evidence="12">
    <location>
        <position position="368"/>
    </location>
    <ligand>
        <name>K(+)</name>
        <dbReference type="ChEBI" id="CHEBI:29103"/>
    </ligand>
</feature>
<feature type="binding site" evidence="12">
    <location>
        <position position="374"/>
    </location>
    <ligand>
        <name>K(+)</name>
        <dbReference type="ChEBI" id="CHEBI:29103"/>
    </ligand>
</feature>
<evidence type="ECO:0000256" key="9">
    <source>
        <dbReference type="ARBA" id="ARBA00022842"/>
    </source>
</evidence>
<feature type="active site" description="Proton acceptor" evidence="12">
    <location>
        <position position="311"/>
    </location>
</feature>
<evidence type="ECO:0000256" key="7">
    <source>
        <dbReference type="ARBA" id="ARBA00022777"/>
    </source>
</evidence>
<feature type="binding site" evidence="12">
    <location>
        <position position="365"/>
    </location>
    <ligand>
        <name>K(+)</name>
        <dbReference type="ChEBI" id="CHEBI:29103"/>
    </ligand>
</feature>
<dbReference type="CDD" id="cd01174">
    <property type="entry name" value="ribokinase"/>
    <property type="match status" value="1"/>
</dbReference>
<keyword evidence="8 12" id="KW-0067">ATP-binding</keyword>
<comment type="function">
    <text evidence="12">Catalyzes the phosphorylation of ribose at O-5 in a reaction requiring ATP and magnesium. The resulting D-ribose-5-phosphate can then be used either for sythesis of nucleotides, histidine, and tryptophan, or as a component of the pentose phosphate pathway.</text>
</comment>
<dbReference type="GO" id="GO:0005524">
    <property type="term" value="F:ATP binding"/>
    <property type="evidence" value="ECO:0007669"/>
    <property type="project" value="UniProtKB-UniRule"/>
</dbReference>
<dbReference type="HAMAP" id="MF_01987">
    <property type="entry name" value="Ribokinase"/>
    <property type="match status" value="1"/>
</dbReference>
<comment type="caution">
    <text evidence="14">The sequence shown here is derived from an EMBL/GenBank/DDBJ whole genome shotgun (WGS) entry which is preliminary data.</text>
</comment>
<comment type="pathway">
    <text evidence="12">Carbohydrate metabolism; D-ribose degradation; D-ribose 5-phosphate from beta-D-ribopyranose: step 2/2.</text>
</comment>
<keyword evidence="5 12" id="KW-0479">Metal-binding</keyword>
<dbReference type="GeneID" id="83204498"/>
<evidence type="ECO:0000256" key="3">
    <source>
        <dbReference type="ARBA" id="ARBA00016943"/>
    </source>
</evidence>
<keyword evidence="15" id="KW-1185">Reference proteome</keyword>
<comment type="subcellular location">
    <subcellularLocation>
        <location evidence="12">Cytoplasm</location>
    </subcellularLocation>
    <subcellularLocation>
        <location evidence="12">Nucleus</location>
    </subcellularLocation>
</comment>
<evidence type="ECO:0000313" key="15">
    <source>
        <dbReference type="Proteomes" id="UP001150941"/>
    </source>
</evidence>